<dbReference type="AlphaFoldDB" id="A0AAD4WI76"/>
<dbReference type="PANTHER" id="PTHR37984:SF5">
    <property type="entry name" value="PROTEIN NYNRIN-LIKE"/>
    <property type="match status" value="1"/>
</dbReference>
<proteinExistence type="predicted"/>
<name>A0AAD4WI76_PRUDU</name>
<evidence type="ECO:0000313" key="3">
    <source>
        <dbReference type="Proteomes" id="UP001054821"/>
    </source>
</evidence>
<dbReference type="Pfam" id="PF17921">
    <property type="entry name" value="Integrase_H2C2"/>
    <property type="match status" value="1"/>
</dbReference>
<dbReference type="Proteomes" id="UP001054821">
    <property type="component" value="Chromosome 2"/>
</dbReference>
<evidence type="ECO:0000259" key="1">
    <source>
        <dbReference type="PROSITE" id="PS50994"/>
    </source>
</evidence>
<dbReference type="Gene3D" id="3.30.420.10">
    <property type="entry name" value="Ribonuclease H-like superfamily/Ribonuclease H"/>
    <property type="match status" value="1"/>
</dbReference>
<dbReference type="PROSITE" id="PS50994">
    <property type="entry name" value="INTEGRASE"/>
    <property type="match status" value="1"/>
</dbReference>
<dbReference type="GO" id="GO:0003676">
    <property type="term" value="F:nucleic acid binding"/>
    <property type="evidence" value="ECO:0007669"/>
    <property type="project" value="InterPro"/>
</dbReference>
<dbReference type="InterPro" id="IPR012337">
    <property type="entry name" value="RNaseH-like_sf"/>
</dbReference>
<sequence length="311" mass="35533">MDSLPIGTDVSGQYIENLAITYPYHSWMDDLRRYNEGDPWILSKKQEVLVVAGPTQSPYVPSLSTTNHLLKFHIDNGLLKYNSRIVLSPDSIWKTKVFAAHHSVPTTVHAGILKTYQRLSQSFYWPDKVWTDISMDFIVGLPPCQGKSVIFVVVDRLSKYAHFIALSHPYSAAIIAQLFVDHVFKLHGMPSSIVCDKDPVFVSGLWKEFFKLHDVALRMSSGDHPHTDGQTEVVNRCLETYLRCFVAAQPKKWLLWLSWAEFSYNTAYHTSTKLTPFEVVYGQPHPWLHHVSQALQDSPMLTEAWLPETEC</sequence>
<dbReference type="SUPFAM" id="SSF53098">
    <property type="entry name" value="Ribonuclease H-like"/>
    <property type="match status" value="1"/>
</dbReference>
<protein>
    <recommendedName>
        <fullName evidence="1">Integrase catalytic domain-containing protein</fullName>
    </recommendedName>
</protein>
<reference evidence="2 3" key="1">
    <citation type="journal article" date="2022" name="G3 (Bethesda)">
        <title>Whole-genome sequence and methylome profiling of the almond [Prunus dulcis (Mill.) D.A. Webb] cultivar 'Nonpareil'.</title>
        <authorList>
            <person name="D'Amico-Willman K.M."/>
            <person name="Ouma W.Z."/>
            <person name="Meulia T."/>
            <person name="Sideli G.M."/>
            <person name="Gradziel T.M."/>
            <person name="Fresnedo-Ramirez J."/>
        </authorList>
    </citation>
    <scope>NUCLEOTIDE SEQUENCE [LARGE SCALE GENOMIC DNA]</scope>
    <source>
        <strain evidence="2">Clone GOH B32 T37-40</strain>
    </source>
</reference>
<dbReference type="InterPro" id="IPR050951">
    <property type="entry name" value="Retrovirus_Pol_polyprotein"/>
</dbReference>
<dbReference type="InterPro" id="IPR036397">
    <property type="entry name" value="RNaseH_sf"/>
</dbReference>
<dbReference type="EMBL" id="JAJFAZ020000002">
    <property type="protein sequence ID" value="KAI5343985.1"/>
    <property type="molecule type" value="Genomic_DNA"/>
</dbReference>
<keyword evidence="3" id="KW-1185">Reference proteome</keyword>
<comment type="caution">
    <text evidence="2">The sequence shown here is derived from an EMBL/GenBank/DDBJ whole genome shotgun (WGS) entry which is preliminary data.</text>
</comment>
<dbReference type="InterPro" id="IPR041588">
    <property type="entry name" value="Integrase_H2C2"/>
</dbReference>
<dbReference type="PANTHER" id="PTHR37984">
    <property type="entry name" value="PROTEIN CBG26694"/>
    <property type="match status" value="1"/>
</dbReference>
<dbReference type="InterPro" id="IPR001584">
    <property type="entry name" value="Integrase_cat-core"/>
</dbReference>
<feature type="domain" description="Integrase catalytic" evidence="1">
    <location>
        <begin position="122"/>
        <end position="284"/>
    </location>
</feature>
<accession>A0AAD4WI76</accession>
<evidence type="ECO:0000313" key="2">
    <source>
        <dbReference type="EMBL" id="KAI5343985.1"/>
    </source>
</evidence>
<gene>
    <name evidence="2" type="ORF">L3X38_011862</name>
</gene>
<dbReference type="GO" id="GO:0015074">
    <property type="term" value="P:DNA integration"/>
    <property type="evidence" value="ECO:0007669"/>
    <property type="project" value="InterPro"/>
</dbReference>
<organism evidence="2 3">
    <name type="scientific">Prunus dulcis</name>
    <name type="common">Almond</name>
    <name type="synonym">Amygdalus dulcis</name>
    <dbReference type="NCBI Taxonomy" id="3755"/>
    <lineage>
        <taxon>Eukaryota</taxon>
        <taxon>Viridiplantae</taxon>
        <taxon>Streptophyta</taxon>
        <taxon>Embryophyta</taxon>
        <taxon>Tracheophyta</taxon>
        <taxon>Spermatophyta</taxon>
        <taxon>Magnoliopsida</taxon>
        <taxon>eudicotyledons</taxon>
        <taxon>Gunneridae</taxon>
        <taxon>Pentapetalae</taxon>
        <taxon>rosids</taxon>
        <taxon>fabids</taxon>
        <taxon>Rosales</taxon>
        <taxon>Rosaceae</taxon>
        <taxon>Amygdaloideae</taxon>
        <taxon>Amygdaleae</taxon>
        <taxon>Prunus</taxon>
    </lineage>
</organism>